<accession>A0ABN2T0P4</accession>
<gene>
    <name evidence="2" type="ORF">GCM10009799_23330</name>
</gene>
<keyword evidence="3" id="KW-1185">Reference proteome</keyword>
<proteinExistence type="predicted"/>
<reference evidence="2 3" key="1">
    <citation type="journal article" date="2019" name="Int. J. Syst. Evol. Microbiol.">
        <title>The Global Catalogue of Microorganisms (GCM) 10K type strain sequencing project: providing services to taxonomists for standard genome sequencing and annotation.</title>
        <authorList>
            <consortium name="The Broad Institute Genomics Platform"/>
            <consortium name="The Broad Institute Genome Sequencing Center for Infectious Disease"/>
            <person name="Wu L."/>
            <person name="Ma J."/>
        </authorList>
    </citation>
    <scope>NUCLEOTIDE SEQUENCE [LARGE SCALE GENOMIC DNA]</scope>
    <source>
        <strain evidence="2 3">JCM 15313</strain>
    </source>
</reference>
<sequence>MSEKRDKLHVLVDSIPEWRVGEAYELIKQQFFPPAPTRRPGDPLPKIVGMFNSGDPDFSDNASEALYGREKSDALHARKQEDGGEGRE</sequence>
<evidence type="ECO:0000256" key="1">
    <source>
        <dbReference type="SAM" id="MobiDB-lite"/>
    </source>
</evidence>
<evidence type="ECO:0000313" key="2">
    <source>
        <dbReference type="EMBL" id="GAA1996102.1"/>
    </source>
</evidence>
<dbReference type="EMBL" id="BAAAPC010000008">
    <property type="protein sequence ID" value="GAA1996102.1"/>
    <property type="molecule type" value="Genomic_DNA"/>
</dbReference>
<organism evidence="2 3">
    <name type="scientific">Nocardiopsis rhodophaea</name>
    <dbReference type="NCBI Taxonomy" id="280238"/>
    <lineage>
        <taxon>Bacteria</taxon>
        <taxon>Bacillati</taxon>
        <taxon>Actinomycetota</taxon>
        <taxon>Actinomycetes</taxon>
        <taxon>Streptosporangiales</taxon>
        <taxon>Nocardiopsidaceae</taxon>
        <taxon>Nocardiopsis</taxon>
    </lineage>
</organism>
<comment type="caution">
    <text evidence="2">The sequence shown here is derived from an EMBL/GenBank/DDBJ whole genome shotgun (WGS) entry which is preliminary data.</text>
</comment>
<protein>
    <submittedName>
        <fullName evidence="2">Uncharacterized protein</fullName>
    </submittedName>
</protein>
<feature type="region of interest" description="Disordered" evidence="1">
    <location>
        <begin position="52"/>
        <end position="88"/>
    </location>
</feature>
<dbReference type="RefSeq" id="WP_344162080.1">
    <property type="nucleotide sequence ID" value="NZ_BAAAPC010000008.1"/>
</dbReference>
<feature type="compositionally biased region" description="Basic and acidic residues" evidence="1">
    <location>
        <begin position="67"/>
        <end position="88"/>
    </location>
</feature>
<name>A0ABN2T0P4_9ACTN</name>
<dbReference type="Proteomes" id="UP001501585">
    <property type="component" value="Unassembled WGS sequence"/>
</dbReference>
<evidence type="ECO:0000313" key="3">
    <source>
        <dbReference type="Proteomes" id="UP001501585"/>
    </source>
</evidence>